<dbReference type="AlphaFoldDB" id="A0A0Q9YFA4"/>
<dbReference type="NCBIfam" id="NF008512">
    <property type="entry name" value="PRK11431.1"/>
    <property type="match status" value="1"/>
</dbReference>
<evidence type="ECO:0000256" key="2">
    <source>
        <dbReference type="ARBA" id="ARBA00022448"/>
    </source>
</evidence>
<evidence type="ECO:0000313" key="11">
    <source>
        <dbReference type="EMBL" id="KRG19213.1"/>
    </source>
</evidence>
<keyword evidence="13" id="KW-1185">Reference proteome</keyword>
<dbReference type="InterPro" id="IPR045324">
    <property type="entry name" value="Small_multidrug_res"/>
</dbReference>
<dbReference type="InterPro" id="IPR037185">
    <property type="entry name" value="EmrE-like"/>
</dbReference>
<dbReference type="InterPro" id="IPR000390">
    <property type="entry name" value="Small_drug/metabolite_transptr"/>
</dbReference>
<proteinExistence type="inferred from homology"/>
<dbReference type="PANTHER" id="PTHR30561:SF0">
    <property type="entry name" value="GUANIDINIUM EXPORTER"/>
    <property type="match status" value="1"/>
</dbReference>
<evidence type="ECO:0000256" key="9">
    <source>
        <dbReference type="RuleBase" id="RU003942"/>
    </source>
</evidence>
<comment type="caution">
    <text evidence="11">The sequence shown here is derived from an EMBL/GenBank/DDBJ whole genome shotgun (WGS) entry which is preliminary data.</text>
</comment>
<feature type="transmembrane region" description="Helical" evidence="10">
    <location>
        <begin position="7"/>
        <end position="27"/>
    </location>
</feature>
<dbReference type="FunFam" id="1.10.3730.20:FF:000001">
    <property type="entry name" value="Quaternary ammonium compound resistance transporter SugE"/>
    <property type="match status" value="1"/>
</dbReference>
<dbReference type="GO" id="GO:1990961">
    <property type="term" value="P:xenobiotic detoxification by transmembrane export across the plasma membrane"/>
    <property type="evidence" value="ECO:0007669"/>
    <property type="project" value="UniProtKB-ARBA"/>
</dbReference>
<dbReference type="Pfam" id="PF00893">
    <property type="entry name" value="Multi_Drug_Res"/>
    <property type="match status" value="1"/>
</dbReference>
<evidence type="ECO:0000256" key="8">
    <source>
        <dbReference type="ARBA" id="ARBA00039168"/>
    </source>
</evidence>
<dbReference type="STRING" id="437022.CC99x_00735"/>
<protein>
    <recommendedName>
        <fullName evidence="8">Guanidinium exporter</fullName>
    </recommendedName>
</protein>
<feature type="transmembrane region" description="Helical" evidence="10">
    <location>
        <begin position="33"/>
        <end position="51"/>
    </location>
</feature>
<dbReference type="EMBL" id="LKHV02000001">
    <property type="protein sequence ID" value="MCS5708827.1"/>
    <property type="molecule type" value="Genomic_DNA"/>
</dbReference>
<evidence type="ECO:0000256" key="7">
    <source>
        <dbReference type="ARBA" id="ARBA00038151"/>
    </source>
</evidence>
<dbReference type="Proteomes" id="UP000051494">
    <property type="component" value="Unassembled WGS sequence"/>
</dbReference>
<organism evidence="11">
    <name type="scientific">Candidatus Berkiella cookevillensis</name>
    <dbReference type="NCBI Taxonomy" id="437022"/>
    <lineage>
        <taxon>Bacteria</taxon>
        <taxon>Pseudomonadati</taxon>
        <taxon>Pseudomonadota</taxon>
        <taxon>Gammaproteobacteria</taxon>
        <taxon>Candidatus Berkiellales</taxon>
        <taxon>Candidatus Berkiellaceae</taxon>
        <taxon>Candidatus Berkiella</taxon>
    </lineage>
</organism>
<dbReference type="PATRIC" id="fig|1590042.3.peg.755"/>
<dbReference type="RefSeq" id="WP_057623797.1">
    <property type="nucleotide sequence ID" value="NZ_LKHV02000001.1"/>
</dbReference>
<reference evidence="12" key="2">
    <citation type="journal article" date="2016" name="Genome Announc.">
        <title>Draft Genome Sequences of Two Novel Amoeba-Resistant Intranuclear Bacteria, 'Candidatus Berkiella cookevillensis' and 'Candidatus Berkiella aquae'.</title>
        <authorList>
            <person name="Mehari Y.T."/>
            <person name="Arivett B.A."/>
            <person name="Farone A.L."/>
            <person name="Gunderson J.H."/>
            <person name="Farone M.B."/>
        </authorList>
    </citation>
    <scope>NUCLEOTIDE SEQUENCE</scope>
    <source>
        <strain evidence="12">CC99</strain>
    </source>
</reference>
<dbReference type="SUPFAM" id="SSF103481">
    <property type="entry name" value="Multidrug resistance efflux transporter EmrE"/>
    <property type="match status" value="1"/>
</dbReference>
<evidence type="ECO:0000256" key="10">
    <source>
        <dbReference type="SAM" id="Phobius"/>
    </source>
</evidence>
<evidence type="ECO:0000313" key="13">
    <source>
        <dbReference type="Proteomes" id="UP000051494"/>
    </source>
</evidence>
<evidence type="ECO:0000256" key="5">
    <source>
        <dbReference type="ARBA" id="ARBA00022989"/>
    </source>
</evidence>
<dbReference type="EMBL" id="LKHV01000003">
    <property type="protein sequence ID" value="KRG19213.1"/>
    <property type="molecule type" value="Genomic_DNA"/>
</dbReference>
<reference evidence="11" key="1">
    <citation type="submission" date="2015-09" db="EMBL/GenBank/DDBJ databases">
        <title>Draft Genome Sequences of Two Novel Amoeba-resistant Intranuclear Bacteria, Candidatus Berkiella cookevillensis and Candidatus Berkiella aquae.</title>
        <authorList>
            <person name="Mehari Y.T."/>
            <person name="Arivett B.A."/>
            <person name="Farone A.L."/>
            <person name="Gunderson J.H."/>
            <person name="Farone M.B."/>
        </authorList>
    </citation>
    <scope>NUCLEOTIDE SEQUENCE [LARGE SCALE GENOMIC DNA]</scope>
    <source>
        <strain evidence="11">CC99</strain>
    </source>
</reference>
<evidence type="ECO:0000313" key="12">
    <source>
        <dbReference type="EMBL" id="MCS5708827.1"/>
    </source>
</evidence>
<keyword evidence="3" id="KW-1003">Cell membrane</keyword>
<keyword evidence="2" id="KW-0813">Transport</keyword>
<dbReference type="OrthoDB" id="9808638at2"/>
<dbReference type="Gene3D" id="1.10.3730.20">
    <property type="match status" value="1"/>
</dbReference>
<dbReference type="GO" id="GO:0005886">
    <property type="term" value="C:plasma membrane"/>
    <property type="evidence" value="ECO:0007669"/>
    <property type="project" value="UniProtKB-SubCell"/>
</dbReference>
<reference evidence="12" key="3">
    <citation type="submission" date="2021-06" db="EMBL/GenBank/DDBJ databases">
        <title>Genomic Description and Analysis of Intracellular Bacteria, Candidatus Berkiella cookevillensis and Candidatus Berkiella aquae.</title>
        <authorList>
            <person name="Kidane D.T."/>
            <person name="Mehari Y.T."/>
            <person name="Rice F.C."/>
            <person name="Arivett B.A."/>
            <person name="Farone A.L."/>
            <person name="Berk S.G."/>
            <person name="Farone M.B."/>
        </authorList>
    </citation>
    <scope>NUCLEOTIDE SEQUENCE</scope>
    <source>
        <strain evidence="12">CC99</strain>
    </source>
</reference>
<dbReference type="PANTHER" id="PTHR30561">
    <property type="entry name" value="SMR FAMILY PROTON-DEPENDENT DRUG EFFLUX TRANSPORTER SUGE"/>
    <property type="match status" value="1"/>
</dbReference>
<name>A0A0Q9YFA4_9GAMM</name>
<evidence type="ECO:0000256" key="1">
    <source>
        <dbReference type="ARBA" id="ARBA00004651"/>
    </source>
</evidence>
<sequence>MSVTWSWITLVIAGLLEICWAIGLKYTNGFTKLAPSIFTILTLVASIYLLARASQTLPIGTAYGVWVGIGALGAAVLGIILFNEAASLTRIFFLALLLIAIIGLKLTTR</sequence>
<evidence type="ECO:0000256" key="4">
    <source>
        <dbReference type="ARBA" id="ARBA00022692"/>
    </source>
</evidence>
<evidence type="ECO:0000256" key="3">
    <source>
        <dbReference type="ARBA" id="ARBA00022475"/>
    </source>
</evidence>
<evidence type="ECO:0000256" key="6">
    <source>
        <dbReference type="ARBA" id="ARBA00023136"/>
    </source>
</evidence>
<accession>A0A0Q9YFA4</accession>
<keyword evidence="4 9" id="KW-0812">Transmembrane</keyword>
<gene>
    <name evidence="11" type="primary">sugE</name>
    <name evidence="11" type="ORF">CC99x_00735</name>
    <name evidence="12" type="ORF">CC99x_007905</name>
</gene>
<keyword evidence="6 10" id="KW-0472">Membrane</keyword>
<comment type="subcellular location">
    <subcellularLocation>
        <location evidence="1 9">Cell membrane</location>
        <topology evidence="1 9">Multi-pass membrane protein</topology>
    </subcellularLocation>
</comment>
<feature type="transmembrane region" description="Helical" evidence="10">
    <location>
        <begin position="88"/>
        <end position="107"/>
    </location>
</feature>
<comment type="similarity">
    <text evidence="7">Belongs to the drug/metabolite transporter (DMT) superfamily. Small multidrug resistance (SMR) (TC 2.A.7.1) family. Gdx/SugE subfamily.</text>
</comment>
<dbReference type="GO" id="GO:0022857">
    <property type="term" value="F:transmembrane transporter activity"/>
    <property type="evidence" value="ECO:0007669"/>
    <property type="project" value="InterPro"/>
</dbReference>
<keyword evidence="5 10" id="KW-1133">Transmembrane helix</keyword>
<feature type="transmembrane region" description="Helical" evidence="10">
    <location>
        <begin position="63"/>
        <end position="82"/>
    </location>
</feature>